<dbReference type="AlphaFoldDB" id="A0A1M7C3E2"/>
<dbReference type="EMBL" id="FRCB01000002">
    <property type="protein sequence ID" value="SHL61812.1"/>
    <property type="molecule type" value="Genomic_DNA"/>
</dbReference>
<proteinExistence type="predicted"/>
<sequence length="94" mass="10151">MAVTICRMVVIGITALYLFALAYFVIGTYGLFGQAPNPLAGVFLLPLGLPWSLLLTGLPETVRPWALVAAPLLNIAFFTVMCRRTAARVRAGKN</sequence>
<reference evidence="2 3" key="1">
    <citation type="submission" date="2016-11" db="EMBL/GenBank/DDBJ databases">
        <authorList>
            <person name="Varghese N."/>
            <person name="Submissions S."/>
        </authorList>
    </citation>
    <scope>NUCLEOTIDE SEQUENCE [LARGE SCALE GENOMIC DNA]</scope>
    <source>
        <strain evidence="2 3">DSM 28249</strain>
    </source>
</reference>
<evidence type="ECO:0000256" key="1">
    <source>
        <dbReference type="SAM" id="Phobius"/>
    </source>
</evidence>
<feature type="transmembrane region" description="Helical" evidence="1">
    <location>
        <begin position="64"/>
        <end position="82"/>
    </location>
</feature>
<protein>
    <submittedName>
        <fullName evidence="2">Uncharacterized protein</fullName>
    </submittedName>
</protein>
<name>A0A1M7C3E2_9RHOB</name>
<evidence type="ECO:0000313" key="2">
    <source>
        <dbReference type="EMBL" id="SHL61812.1"/>
    </source>
</evidence>
<organism evidence="2 3">
    <name type="scientific">Roseovarius litoreus</name>
    <dbReference type="NCBI Taxonomy" id="1155722"/>
    <lineage>
        <taxon>Bacteria</taxon>
        <taxon>Pseudomonadati</taxon>
        <taxon>Pseudomonadota</taxon>
        <taxon>Alphaproteobacteria</taxon>
        <taxon>Rhodobacterales</taxon>
        <taxon>Roseobacteraceae</taxon>
        <taxon>Roseovarius</taxon>
    </lineage>
</organism>
<feature type="transmembrane region" description="Helical" evidence="1">
    <location>
        <begin position="12"/>
        <end position="32"/>
    </location>
</feature>
<keyword evidence="3" id="KW-1185">Reference proteome</keyword>
<dbReference type="Proteomes" id="UP000322545">
    <property type="component" value="Unassembled WGS sequence"/>
</dbReference>
<keyword evidence="1" id="KW-1133">Transmembrane helix</keyword>
<evidence type="ECO:0000313" key="3">
    <source>
        <dbReference type="Proteomes" id="UP000322545"/>
    </source>
</evidence>
<feature type="transmembrane region" description="Helical" evidence="1">
    <location>
        <begin position="39"/>
        <end position="58"/>
    </location>
</feature>
<gene>
    <name evidence="2" type="ORF">SAMN05443432_10219</name>
</gene>
<keyword evidence="1" id="KW-0812">Transmembrane</keyword>
<accession>A0A1M7C3E2</accession>
<keyword evidence="1" id="KW-0472">Membrane</keyword>
<dbReference type="RefSeq" id="WP_007818315.1">
    <property type="nucleotide sequence ID" value="NZ_FRCB01000002.1"/>
</dbReference>